<proteinExistence type="inferred from homology"/>
<evidence type="ECO:0000256" key="4">
    <source>
        <dbReference type="ARBA" id="ARBA00022723"/>
    </source>
</evidence>
<evidence type="ECO:0000256" key="5">
    <source>
        <dbReference type="ARBA" id="ARBA00022771"/>
    </source>
</evidence>
<dbReference type="GO" id="GO:0016874">
    <property type="term" value="F:ligase activity"/>
    <property type="evidence" value="ECO:0007669"/>
    <property type="project" value="UniProtKB-KW"/>
</dbReference>
<keyword evidence="6" id="KW-0862">Zinc</keyword>
<comment type="similarity">
    <text evidence="9">Belongs to the RING-type zinc finger family. ATL subfamily.</text>
</comment>
<evidence type="ECO:0000256" key="2">
    <source>
        <dbReference type="ARBA" id="ARBA00022679"/>
    </source>
</evidence>
<accession>G0QR64</accession>
<keyword evidence="4" id="KW-0479">Metal-binding</keyword>
<evidence type="ECO:0000313" key="12">
    <source>
        <dbReference type="EMBL" id="EGR32289.1"/>
    </source>
</evidence>
<dbReference type="InterPro" id="IPR013083">
    <property type="entry name" value="Znf_RING/FYVE/PHD"/>
</dbReference>
<dbReference type="GO" id="GO:0016567">
    <property type="term" value="P:protein ubiquitination"/>
    <property type="evidence" value="ECO:0007669"/>
    <property type="project" value="InterPro"/>
</dbReference>
<dbReference type="GO" id="GO:0008270">
    <property type="term" value="F:zinc ion binding"/>
    <property type="evidence" value="ECO:0007669"/>
    <property type="project" value="UniProtKB-KW"/>
</dbReference>
<dbReference type="PANTHER" id="PTHR46905">
    <property type="entry name" value="RING-H2 FINGER PROTEIN ATL78"/>
    <property type="match status" value="1"/>
</dbReference>
<dbReference type="InterPro" id="IPR011016">
    <property type="entry name" value="Znf_RING-CH"/>
</dbReference>
<dbReference type="GO" id="GO:0016740">
    <property type="term" value="F:transferase activity"/>
    <property type="evidence" value="ECO:0007669"/>
    <property type="project" value="UniProtKB-KW"/>
</dbReference>
<keyword evidence="7" id="KW-1133">Transmembrane helix</keyword>
<name>G0QR64_ICHMU</name>
<dbReference type="OrthoDB" id="10062243at2759"/>
<keyword evidence="13" id="KW-1185">Reference proteome</keyword>
<keyword evidence="12" id="KW-0436">Ligase</keyword>
<evidence type="ECO:0000256" key="7">
    <source>
        <dbReference type="ARBA" id="ARBA00022989"/>
    </source>
</evidence>
<dbReference type="STRING" id="857967.G0QR64"/>
<evidence type="ECO:0000313" key="13">
    <source>
        <dbReference type="Proteomes" id="UP000008983"/>
    </source>
</evidence>
<dbReference type="InterPro" id="IPR044602">
    <property type="entry name" value="ATL10/ATL72-79-like"/>
</dbReference>
<dbReference type="GO" id="GO:0016020">
    <property type="term" value="C:membrane"/>
    <property type="evidence" value="ECO:0007669"/>
    <property type="project" value="UniProtKB-SubCell"/>
</dbReference>
<dbReference type="Proteomes" id="UP000008983">
    <property type="component" value="Unassembled WGS sequence"/>
</dbReference>
<gene>
    <name evidence="12" type="ORF">IMG5_089460</name>
</gene>
<comment type="subcellular location">
    <subcellularLocation>
        <location evidence="1">Membrane</location>
        <topology evidence="1">Single-pass membrane protein</topology>
    </subcellularLocation>
</comment>
<dbReference type="PANTHER" id="PTHR46905:SF7">
    <property type="entry name" value="RING-H2 FINGER PROTEIN ATL78"/>
    <property type="match status" value="1"/>
</dbReference>
<organism evidence="12 13">
    <name type="scientific">Ichthyophthirius multifiliis</name>
    <name type="common">White spot disease agent</name>
    <name type="synonym">Ich</name>
    <dbReference type="NCBI Taxonomy" id="5932"/>
    <lineage>
        <taxon>Eukaryota</taxon>
        <taxon>Sar</taxon>
        <taxon>Alveolata</taxon>
        <taxon>Ciliophora</taxon>
        <taxon>Intramacronucleata</taxon>
        <taxon>Oligohymenophorea</taxon>
        <taxon>Hymenostomatida</taxon>
        <taxon>Ophryoglenina</taxon>
        <taxon>Ichthyophthirius</taxon>
    </lineage>
</organism>
<dbReference type="EMBL" id="GL983729">
    <property type="protein sequence ID" value="EGR32289.1"/>
    <property type="molecule type" value="Genomic_DNA"/>
</dbReference>
<dbReference type="SMART" id="SM00744">
    <property type="entry name" value="RINGv"/>
    <property type="match status" value="1"/>
</dbReference>
<keyword evidence="5 10" id="KW-0863">Zinc-finger</keyword>
<dbReference type="SUPFAM" id="SSF57850">
    <property type="entry name" value="RING/U-box"/>
    <property type="match status" value="1"/>
</dbReference>
<feature type="domain" description="RING-type" evidence="11">
    <location>
        <begin position="12"/>
        <end position="55"/>
    </location>
</feature>
<evidence type="ECO:0000256" key="10">
    <source>
        <dbReference type="PROSITE-ProRule" id="PRU00175"/>
    </source>
</evidence>
<keyword evidence="8" id="KW-0472">Membrane</keyword>
<keyword evidence="2" id="KW-0808">Transferase</keyword>
<keyword evidence="3" id="KW-0812">Transmembrane</keyword>
<evidence type="ECO:0000256" key="6">
    <source>
        <dbReference type="ARBA" id="ARBA00022833"/>
    </source>
</evidence>
<dbReference type="AlphaFoldDB" id="G0QR64"/>
<dbReference type="GeneID" id="14908450"/>
<reference evidence="12 13" key="1">
    <citation type="submission" date="2011-07" db="EMBL/GenBank/DDBJ databases">
        <authorList>
            <person name="Coyne R."/>
            <person name="Brami D."/>
            <person name="Johnson J."/>
            <person name="Hostetler J."/>
            <person name="Hannick L."/>
            <person name="Clark T."/>
            <person name="Cassidy-Hanley D."/>
            <person name="Inman J."/>
        </authorList>
    </citation>
    <scope>NUCLEOTIDE SEQUENCE [LARGE SCALE GENOMIC DNA]</scope>
    <source>
        <strain evidence="12 13">G5</strain>
    </source>
</reference>
<sequence length="67" mass="7965">MSTMECIENFNCVICKNEYNEDDKILVLPCQSNHNMHVKCSKQWFNVNDNCPVCQKDMNQYIKEMDI</sequence>
<dbReference type="EC" id="6.3.2.19" evidence="12"/>
<dbReference type="InterPro" id="IPR001841">
    <property type="entry name" value="Znf_RING"/>
</dbReference>
<dbReference type="PROSITE" id="PS50089">
    <property type="entry name" value="ZF_RING_2"/>
    <property type="match status" value="1"/>
</dbReference>
<evidence type="ECO:0000259" key="11">
    <source>
        <dbReference type="PROSITE" id="PS50089"/>
    </source>
</evidence>
<evidence type="ECO:0000256" key="8">
    <source>
        <dbReference type="ARBA" id="ARBA00023136"/>
    </source>
</evidence>
<dbReference type="Pfam" id="PF13639">
    <property type="entry name" value="zf-RING_2"/>
    <property type="match status" value="1"/>
</dbReference>
<evidence type="ECO:0000256" key="1">
    <source>
        <dbReference type="ARBA" id="ARBA00004167"/>
    </source>
</evidence>
<dbReference type="RefSeq" id="XP_004035775.1">
    <property type="nucleotide sequence ID" value="XM_004035727.1"/>
</dbReference>
<evidence type="ECO:0000256" key="3">
    <source>
        <dbReference type="ARBA" id="ARBA00022692"/>
    </source>
</evidence>
<dbReference type="InParanoid" id="G0QR64"/>
<dbReference type="Gene3D" id="3.30.40.10">
    <property type="entry name" value="Zinc/RING finger domain, C3HC4 (zinc finger)"/>
    <property type="match status" value="1"/>
</dbReference>
<evidence type="ECO:0000256" key="9">
    <source>
        <dbReference type="ARBA" id="ARBA00024209"/>
    </source>
</evidence>
<protein>
    <submittedName>
        <fullName evidence="12">Zinc finger protein, putative</fullName>
        <ecNumber evidence="12">6.3.2.19</ecNumber>
    </submittedName>
</protein>